<keyword evidence="4 7" id="KW-0812">Transmembrane</keyword>
<evidence type="ECO:0000313" key="9">
    <source>
        <dbReference type="EMBL" id="ADY51856.1"/>
    </source>
</evidence>
<comment type="pathway">
    <text evidence="2">Secondary metabolite biosynthesis.</text>
</comment>
<dbReference type="PANTHER" id="PTHR31595">
    <property type="entry name" value="LONG-CHAIN-ALCOHOL O-FATTY-ACYLTRANSFERASE 3-RELATED"/>
    <property type="match status" value="1"/>
</dbReference>
<feature type="transmembrane region" description="Helical" evidence="7">
    <location>
        <begin position="5"/>
        <end position="23"/>
    </location>
</feature>
<dbReference type="GO" id="GO:0008374">
    <property type="term" value="F:O-acyltransferase activity"/>
    <property type="evidence" value="ECO:0007669"/>
    <property type="project" value="InterPro"/>
</dbReference>
<dbReference type="RefSeq" id="WP_013632355.1">
    <property type="nucleotide sequence ID" value="NC_015177.1"/>
</dbReference>
<dbReference type="InterPro" id="IPR044851">
    <property type="entry name" value="Wax_synthase"/>
</dbReference>
<feature type="transmembrane region" description="Helical" evidence="7">
    <location>
        <begin position="120"/>
        <end position="140"/>
    </location>
</feature>
<feature type="transmembrane region" description="Helical" evidence="7">
    <location>
        <begin position="52"/>
        <end position="69"/>
    </location>
</feature>
<keyword evidence="10" id="KW-1185">Reference proteome</keyword>
<name>F0SDW0_PSESL</name>
<proteinExistence type="predicted"/>
<evidence type="ECO:0000256" key="6">
    <source>
        <dbReference type="ARBA" id="ARBA00023136"/>
    </source>
</evidence>
<evidence type="ECO:0000313" key="10">
    <source>
        <dbReference type="Proteomes" id="UP000000310"/>
    </source>
</evidence>
<dbReference type="InterPro" id="IPR032805">
    <property type="entry name" value="Wax_synthase_dom"/>
</dbReference>
<dbReference type="KEGG" id="psn:Pedsa_1289"/>
<feature type="transmembrane region" description="Helical" evidence="7">
    <location>
        <begin position="146"/>
        <end position="168"/>
    </location>
</feature>
<dbReference type="HOGENOM" id="CLU_902299_0_0_10"/>
<feature type="transmembrane region" description="Helical" evidence="7">
    <location>
        <begin position="29"/>
        <end position="47"/>
    </location>
</feature>
<evidence type="ECO:0000256" key="3">
    <source>
        <dbReference type="ARBA" id="ARBA00022679"/>
    </source>
</evidence>
<dbReference type="Proteomes" id="UP000000310">
    <property type="component" value="Chromosome"/>
</dbReference>
<gene>
    <name evidence="9" type="ordered locus">Pedsa_1289</name>
</gene>
<dbReference type="AlphaFoldDB" id="F0SDW0"/>
<dbReference type="EMBL" id="CP002545">
    <property type="protein sequence ID" value="ADY51856.1"/>
    <property type="molecule type" value="Genomic_DNA"/>
</dbReference>
<dbReference type="eggNOG" id="ENOG502ZT7B">
    <property type="taxonomic scope" value="Bacteria"/>
</dbReference>
<dbReference type="GO" id="GO:0016020">
    <property type="term" value="C:membrane"/>
    <property type="evidence" value="ECO:0007669"/>
    <property type="project" value="UniProtKB-SubCell"/>
</dbReference>
<evidence type="ECO:0000259" key="8">
    <source>
        <dbReference type="Pfam" id="PF13813"/>
    </source>
</evidence>
<comment type="subcellular location">
    <subcellularLocation>
        <location evidence="1">Membrane</location>
        <topology evidence="1">Multi-pass membrane protein</topology>
    </subcellularLocation>
</comment>
<evidence type="ECO:0000256" key="7">
    <source>
        <dbReference type="SAM" id="Phobius"/>
    </source>
</evidence>
<accession>F0SDW0</accession>
<reference evidence="10" key="2">
    <citation type="submission" date="2011-02" db="EMBL/GenBank/DDBJ databases">
        <title>The complete genome of Pedobacter saltans DSM 12145.</title>
        <authorList>
            <consortium name="US DOE Joint Genome Institute (JGI-PGF)"/>
            <person name="Lucas S."/>
            <person name="Copeland A."/>
            <person name="Lapidus A."/>
            <person name="Bruce D."/>
            <person name="Goodwin L."/>
            <person name="Pitluck S."/>
            <person name="Kyrpides N."/>
            <person name="Mavromatis K."/>
            <person name="Pagani I."/>
            <person name="Ivanova N."/>
            <person name="Ovchinnikova G."/>
            <person name="Lu M."/>
            <person name="Detter J.C."/>
            <person name="Han C."/>
            <person name="Land M."/>
            <person name="Hauser L."/>
            <person name="Markowitz V."/>
            <person name="Cheng J.-F."/>
            <person name="Hugenholtz P."/>
            <person name="Woyke T."/>
            <person name="Wu D."/>
            <person name="Tindall B."/>
            <person name="Pomrenke H.G."/>
            <person name="Brambilla E."/>
            <person name="Klenk H.-P."/>
            <person name="Eisen J.A."/>
        </authorList>
    </citation>
    <scope>NUCLEOTIDE SEQUENCE [LARGE SCALE GENOMIC DNA]</scope>
    <source>
        <strain evidence="10">ATCC 51119 / DSM 12145 / JCM 21818 / LMG 10337 / NBRC 100064 / NCIMB 13643</strain>
    </source>
</reference>
<protein>
    <submittedName>
        <fullName evidence="9">Membrane protein</fullName>
    </submittedName>
</protein>
<keyword evidence="5 7" id="KW-1133">Transmembrane helix</keyword>
<dbReference type="Pfam" id="PF13813">
    <property type="entry name" value="MBOAT_2"/>
    <property type="match status" value="1"/>
</dbReference>
<evidence type="ECO:0000256" key="1">
    <source>
        <dbReference type="ARBA" id="ARBA00004141"/>
    </source>
</evidence>
<reference evidence="9 10" key="1">
    <citation type="journal article" date="2011" name="Stand. Genomic Sci.">
        <title>Complete genome sequence of the gliding, heparinolytic Pedobacter saltans type strain (113).</title>
        <authorList>
            <person name="Liolios K."/>
            <person name="Sikorski J."/>
            <person name="Lu M."/>
            <person name="Nolan M."/>
            <person name="Lapidus A."/>
            <person name="Lucas S."/>
            <person name="Hammon N."/>
            <person name="Deshpande S."/>
            <person name="Cheng J.F."/>
            <person name="Tapia R."/>
            <person name="Han C."/>
            <person name="Goodwin L."/>
            <person name="Pitluck S."/>
            <person name="Huntemann M."/>
            <person name="Ivanova N."/>
            <person name="Pagani I."/>
            <person name="Mavromatis K."/>
            <person name="Ovchinikova G."/>
            <person name="Pati A."/>
            <person name="Chen A."/>
            <person name="Palaniappan K."/>
            <person name="Land M."/>
            <person name="Hauser L."/>
            <person name="Brambilla E.M."/>
            <person name="Kotsyurbenko O."/>
            <person name="Rohde M."/>
            <person name="Tindall B.J."/>
            <person name="Abt B."/>
            <person name="Goker M."/>
            <person name="Detter J.C."/>
            <person name="Woyke T."/>
            <person name="Bristow J."/>
            <person name="Eisen J.A."/>
            <person name="Markowitz V."/>
            <person name="Hugenholtz P."/>
            <person name="Klenk H.P."/>
            <person name="Kyrpides N.C."/>
        </authorList>
    </citation>
    <scope>NUCLEOTIDE SEQUENCE [LARGE SCALE GENOMIC DNA]</scope>
    <source>
        <strain evidence="10">ATCC 51119 / DSM 12145 / JCM 21818 / LMG 10337 / NBRC 100064 / NCIMB 13643</strain>
    </source>
</reference>
<feature type="transmembrane region" description="Helical" evidence="7">
    <location>
        <begin position="81"/>
        <end position="99"/>
    </location>
</feature>
<evidence type="ECO:0000256" key="5">
    <source>
        <dbReference type="ARBA" id="ARBA00022989"/>
    </source>
</evidence>
<evidence type="ECO:0000256" key="2">
    <source>
        <dbReference type="ARBA" id="ARBA00005179"/>
    </source>
</evidence>
<keyword evidence="3" id="KW-0808">Transferase</keyword>
<dbReference type="PANTHER" id="PTHR31595:SF57">
    <property type="entry name" value="OS04G0481900 PROTEIN"/>
    <property type="match status" value="1"/>
</dbReference>
<organism evidence="9 10">
    <name type="scientific">Pseudopedobacter saltans (strain ATCC 51119 / DSM 12145 / JCM 21818 / CCUG 39354 / LMG 10337 / NBRC 100064 / NCIMB 13643)</name>
    <name type="common">Pedobacter saltans</name>
    <dbReference type="NCBI Taxonomy" id="762903"/>
    <lineage>
        <taxon>Bacteria</taxon>
        <taxon>Pseudomonadati</taxon>
        <taxon>Bacteroidota</taxon>
        <taxon>Sphingobacteriia</taxon>
        <taxon>Sphingobacteriales</taxon>
        <taxon>Sphingobacteriaceae</taxon>
        <taxon>Pseudopedobacter</taxon>
    </lineage>
</organism>
<feature type="transmembrane region" description="Helical" evidence="7">
    <location>
        <begin position="250"/>
        <end position="268"/>
    </location>
</feature>
<dbReference type="STRING" id="762903.Pedsa_1289"/>
<feature type="domain" description="Wax synthase" evidence="8">
    <location>
        <begin position="184"/>
        <end position="246"/>
    </location>
</feature>
<dbReference type="GO" id="GO:0006629">
    <property type="term" value="P:lipid metabolic process"/>
    <property type="evidence" value="ECO:0007669"/>
    <property type="project" value="InterPro"/>
</dbReference>
<dbReference type="OrthoDB" id="2677128at2"/>
<keyword evidence="6 7" id="KW-0472">Membrane</keyword>
<sequence>MEQHIFCFIVLNIIFIPLGYWVVRNGCIVTSWIVFISGICVTCLMFADENAILRMLALIGIAFSGMKIITTTESYKGKVLTLPFINWTLFFVGWFGMRAQIFETLGGKPLAGAWPKIQSGLVSILSGVILIALAHILTLLPLRPDLLYIPIAAILLIAFSLILHFGILSINAGVWRFFGVGTYSLFRSPLKSKSLNEFWSKRWNLAFSEMTSIAVFRPLRDKTGNSFALVLAFLFSGLLHELAISVPVKAGLGLPFLYFVIQGLLVIIEKELIKNRFVFLQNAVTARLWTFSCLVAPVPLLFHKEFIESIILPVARVCL</sequence>
<feature type="transmembrane region" description="Helical" evidence="7">
    <location>
        <begin position="226"/>
        <end position="244"/>
    </location>
</feature>
<evidence type="ECO:0000256" key="4">
    <source>
        <dbReference type="ARBA" id="ARBA00022692"/>
    </source>
</evidence>